<dbReference type="GO" id="GO:0005524">
    <property type="term" value="F:ATP binding"/>
    <property type="evidence" value="ECO:0007669"/>
    <property type="project" value="UniProtKB-KW"/>
</dbReference>
<comment type="caution">
    <text evidence="15">The sequence shown here is derived from an EMBL/GenBank/DDBJ whole genome shotgun (WGS) entry which is preliminary data.</text>
</comment>
<evidence type="ECO:0000256" key="6">
    <source>
        <dbReference type="ARBA" id="ARBA00022741"/>
    </source>
</evidence>
<keyword evidence="8" id="KW-0067">ATP-binding</keyword>
<keyword evidence="16" id="KW-1185">Reference proteome</keyword>
<proteinExistence type="predicted"/>
<evidence type="ECO:0000313" key="16">
    <source>
        <dbReference type="Proteomes" id="UP001159364"/>
    </source>
</evidence>
<keyword evidence="4" id="KW-0812">Transmembrane</keyword>
<keyword evidence="5 13" id="KW-0732">Signal</keyword>
<dbReference type="FunFam" id="1.10.510.10:FF:000084">
    <property type="entry name" value="Wall-associated receptor kinase 2"/>
    <property type="match status" value="1"/>
</dbReference>
<keyword evidence="3" id="KW-0808">Transferase</keyword>
<evidence type="ECO:0000256" key="2">
    <source>
        <dbReference type="ARBA" id="ARBA00022527"/>
    </source>
</evidence>
<dbReference type="InterPro" id="IPR008271">
    <property type="entry name" value="Ser/Thr_kinase_AS"/>
</dbReference>
<evidence type="ECO:0000256" key="12">
    <source>
        <dbReference type="ARBA" id="ARBA00047951"/>
    </source>
</evidence>
<comment type="subcellular location">
    <subcellularLocation>
        <location evidence="1">Membrane</location>
        <topology evidence="1">Single-pass type I membrane protein</topology>
    </subcellularLocation>
</comment>
<dbReference type="PANTHER" id="PTHR27005:SF515">
    <property type="entry name" value="WALL-ASSOCIATED RECEPTOR KINASE-LIKE 10-RELATED"/>
    <property type="match status" value="1"/>
</dbReference>
<evidence type="ECO:0000256" key="13">
    <source>
        <dbReference type="SAM" id="SignalP"/>
    </source>
</evidence>
<comment type="catalytic activity">
    <reaction evidence="11">
        <text>L-seryl-[protein] + ATP = O-phospho-L-seryl-[protein] + ADP + H(+)</text>
        <dbReference type="Rhea" id="RHEA:17989"/>
        <dbReference type="Rhea" id="RHEA-COMP:9863"/>
        <dbReference type="Rhea" id="RHEA-COMP:11604"/>
        <dbReference type="ChEBI" id="CHEBI:15378"/>
        <dbReference type="ChEBI" id="CHEBI:29999"/>
        <dbReference type="ChEBI" id="CHEBI:30616"/>
        <dbReference type="ChEBI" id="CHEBI:83421"/>
        <dbReference type="ChEBI" id="CHEBI:456216"/>
    </reaction>
</comment>
<dbReference type="InterPro" id="IPR011009">
    <property type="entry name" value="Kinase-like_dom_sf"/>
</dbReference>
<protein>
    <recommendedName>
        <fullName evidence="14">Protein kinase domain-containing protein</fullName>
    </recommendedName>
</protein>
<dbReference type="Pfam" id="PF00069">
    <property type="entry name" value="Pkinase"/>
    <property type="match status" value="1"/>
</dbReference>
<evidence type="ECO:0000256" key="3">
    <source>
        <dbReference type="ARBA" id="ARBA00022679"/>
    </source>
</evidence>
<evidence type="ECO:0000313" key="15">
    <source>
        <dbReference type="EMBL" id="KAJ8774353.1"/>
    </source>
</evidence>
<keyword evidence="10" id="KW-0472">Membrane</keyword>
<accession>A0AAV8U7N6</accession>
<evidence type="ECO:0000256" key="1">
    <source>
        <dbReference type="ARBA" id="ARBA00004479"/>
    </source>
</evidence>
<dbReference type="Gene3D" id="3.30.200.20">
    <property type="entry name" value="Phosphorylase Kinase, domain 1"/>
    <property type="match status" value="1"/>
</dbReference>
<reference evidence="15 16" key="1">
    <citation type="submission" date="2021-09" db="EMBL/GenBank/DDBJ databases">
        <title>Genomic insights and catalytic innovation underlie evolution of tropane alkaloids biosynthesis.</title>
        <authorList>
            <person name="Wang Y.-J."/>
            <person name="Tian T."/>
            <person name="Huang J.-P."/>
            <person name="Huang S.-X."/>
        </authorList>
    </citation>
    <scope>NUCLEOTIDE SEQUENCE [LARGE SCALE GENOMIC DNA]</scope>
    <source>
        <strain evidence="15">KIB-2018</strain>
        <tissue evidence="15">Leaf</tissue>
    </source>
</reference>
<evidence type="ECO:0000256" key="9">
    <source>
        <dbReference type="ARBA" id="ARBA00022989"/>
    </source>
</evidence>
<dbReference type="PANTHER" id="PTHR27005">
    <property type="entry name" value="WALL-ASSOCIATED RECEPTOR KINASE-LIKE 21"/>
    <property type="match status" value="1"/>
</dbReference>
<name>A0AAV8U7N6_9ROSI</name>
<organism evidence="15 16">
    <name type="scientific">Erythroxylum novogranatense</name>
    <dbReference type="NCBI Taxonomy" id="1862640"/>
    <lineage>
        <taxon>Eukaryota</taxon>
        <taxon>Viridiplantae</taxon>
        <taxon>Streptophyta</taxon>
        <taxon>Embryophyta</taxon>
        <taxon>Tracheophyta</taxon>
        <taxon>Spermatophyta</taxon>
        <taxon>Magnoliopsida</taxon>
        <taxon>eudicotyledons</taxon>
        <taxon>Gunneridae</taxon>
        <taxon>Pentapetalae</taxon>
        <taxon>rosids</taxon>
        <taxon>fabids</taxon>
        <taxon>Malpighiales</taxon>
        <taxon>Erythroxylaceae</taxon>
        <taxon>Erythroxylum</taxon>
    </lineage>
</organism>
<dbReference type="InterPro" id="IPR000719">
    <property type="entry name" value="Prot_kinase_dom"/>
</dbReference>
<dbReference type="SUPFAM" id="SSF56112">
    <property type="entry name" value="Protein kinase-like (PK-like)"/>
    <property type="match status" value="1"/>
</dbReference>
<dbReference type="CDD" id="cd14066">
    <property type="entry name" value="STKc_IRAK"/>
    <property type="match status" value="1"/>
</dbReference>
<feature type="signal peptide" evidence="13">
    <location>
        <begin position="1"/>
        <end position="20"/>
    </location>
</feature>
<dbReference type="PROSITE" id="PS00108">
    <property type="entry name" value="PROTEIN_KINASE_ST"/>
    <property type="match status" value="1"/>
</dbReference>
<sequence length="732" mass="80671">MRFTFLIHATLVLWLSQVLAVSALLAKPGCSEYCGNVAIPFPFGVEAGCYMNENFAVACNNSFGSQKPFLTRTGMELLGVSMKLVVQVNNPVISATCNGSSTPLSPTGADLSGTPFIYSSTYTRFTAIGCNNYATFGTKNKAFVGGCLSICNGTQKSGGCYGLNCCQTTIPPNLNSFNARMANISGIDSCRSNKTSFMVDQGWLDNRIDDLDRVAQMEVVPSFLEWGTIQGSCGIAETSSLFCSTNGFCWTQLSPRHLCVCETSNYVTDSRPINSGCEGGSCMDLTSARCNVVCMYAPGNYSCPCPDGYRSVGNNSITCKPRLRCASGFGFLLLLGGVWRLYKLVKRRKIAKLKEKYFRRNGGLLLQQQLESRDSNLEQTKLFTSKELEKATDNYNENRIIGQGGQGTVYKGMTTDAKLVAIKKSKIVDEGKLQEFINEVVILSNINHRNVVKLLGCCLETEVPLLVYEFVPNGTLFQHLRDPIEEFPLTWELRLRIATEVAGAVSYLHSAASMPIYHRDIKSANILLDEKFRAKVSDFGISKSVAVDQTHVTTRVQGTFGYLDPEYFQSSQYTEKSDVYSFGVVLIELLTGQKPIRTTSEEEKSLVAYFLVSMEENRLSEILDARVLREGAKEEVIAVAKVAKRCLHLNGKKRPTMKAVAMELEAIRSCTLSAISQQEFAQVHVVDDEYDLGDSDTNGSWEMTSSSTNSHSTTVDVQVQPLLFKTAQSYKS</sequence>
<comment type="catalytic activity">
    <reaction evidence="12">
        <text>L-threonyl-[protein] + ATP = O-phospho-L-threonyl-[protein] + ADP + H(+)</text>
        <dbReference type="Rhea" id="RHEA:46608"/>
        <dbReference type="Rhea" id="RHEA-COMP:11060"/>
        <dbReference type="Rhea" id="RHEA-COMP:11605"/>
        <dbReference type="ChEBI" id="CHEBI:15378"/>
        <dbReference type="ChEBI" id="CHEBI:30013"/>
        <dbReference type="ChEBI" id="CHEBI:30616"/>
        <dbReference type="ChEBI" id="CHEBI:61977"/>
        <dbReference type="ChEBI" id="CHEBI:456216"/>
    </reaction>
</comment>
<dbReference type="EMBL" id="JAIWQS010000001">
    <property type="protein sequence ID" value="KAJ8774353.1"/>
    <property type="molecule type" value="Genomic_DNA"/>
</dbReference>
<evidence type="ECO:0000256" key="8">
    <source>
        <dbReference type="ARBA" id="ARBA00022840"/>
    </source>
</evidence>
<dbReference type="GO" id="GO:0007166">
    <property type="term" value="P:cell surface receptor signaling pathway"/>
    <property type="evidence" value="ECO:0007669"/>
    <property type="project" value="InterPro"/>
</dbReference>
<evidence type="ECO:0000256" key="4">
    <source>
        <dbReference type="ARBA" id="ARBA00022692"/>
    </source>
</evidence>
<dbReference type="AlphaFoldDB" id="A0AAV8U7N6"/>
<evidence type="ECO:0000259" key="14">
    <source>
        <dbReference type="PROSITE" id="PS50011"/>
    </source>
</evidence>
<dbReference type="Proteomes" id="UP001159364">
    <property type="component" value="Linkage Group LG01"/>
</dbReference>
<dbReference type="GO" id="GO:0030247">
    <property type="term" value="F:polysaccharide binding"/>
    <property type="evidence" value="ECO:0007669"/>
    <property type="project" value="InterPro"/>
</dbReference>
<dbReference type="InterPro" id="IPR045274">
    <property type="entry name" value="WAK-like"/>
</dbReference>
<dbReference type="SMART" id="SM00220">
    <property type="entry name" value="S_TKc"/>
    <property type="match status" value="1"/>
</dbReference>
<dbReference type="GO" id="GO:0004674">
    <property type="term" value="F:protein serine/threonine kinase activity"/>
    <property type="evidence" value="ECO:0007669"/>
    <property type="project" value="UniProtKB-KW"/>
</dbReference>
<evidence type="ECO:0000256" key="11">
    <source>
        <dbReference type="ARBA" id="ARBA00047558"/>
    </source>
</evidence>
<dbReference type="FunFam" id="3.30.200.20:FF:000043">
    <property type="entry name" value="Wall-associated receptor kinase 2"/>
    <property type="match status" value="1"/>
</dbReference>
<dbReference type="PROSITE" id="PS50011">
    <property type="entry name" value="PROTEIN_KINASE_DOM"/>
    <property type="match status" value="1"/>
</dbReference>
<evidence type="ECO:0000256" key="7">
    <source>
        <dbReference type="ARBA" id="ARBA00022777"/>
    </source>
</evidence>
<keyword evidence="2" id="KW-0723">Serine/threonine-protein kinase</keyword>
<evidence type="ECO:0000256" key="10">
    <source>
        <dbReference type="ARBA" id="ARBA00023136"/>
    </source>
</evidence>
<feature type="domain" description="Protein kinase" evidence="14">
    <location>
        <begin position="395"/>
        <end position="667"/>
    </location>
</feature>
<feature type="chain" id="PRO_5043866158" description="Protein kinase domain-containing protein" evidence="13">
    <location>
        <begin position="21"/>
        <end position="732"/>
    </location>
</feature>
<keyword evidence="7" id="KW-0418">Kinase</keyword>
<gene>
    <name evidence="15" type="ORF">K2173_011602</name>
</gene>
<evidence type="ECO:0000256" key="5">
    <source>
        <dbReference type="ARBA" id="ARBA00022729"/>
    </source>
</evidence>
<keyword evidence="9" id="KW-1133">Transmembrane helix</keyword>
<dbReference type="GO" id="GO:0005886">
    <property type="term" value="C:plasma membrane"/>
    <property type="evidence" value="ECO:0007669"/>
    <property type="project" value="TreeGrafter"/>
</dbReference>
<dbReference type="Gene3D" id="1.10.510.10">
    <property type="entry name" value="Transferase(Phosphotransferase) domain 1"/>
    <property type="match status" value="1"/>
</dbReference>
<keyword evidence="6" id="KW-0547">Nucleotide-binding</keyword>